<reference evidence="1" key="1">
    <citation type="submission" date="2020-08" db="EMBL/GenBank/DDBJ databases">
        <title>Multicomponent nature underlies the extraordinary mechanical properties of spider dragline silk.</title>
        <authorList>
            <person name="Kono N."/>
            <person name="Nakamura H."/>
            <person name="Mori M."/>
            <person name="Yoshida Y."/>
            <person name="Ohtoshi R."/>
            <person name="Malay A.D."/>
            <person name="Moran D.A.P."/>
            <person name="Tomita M."/>
            <person name="Numata K."/>
            <person name="Arakawa K."/>
        </authorList>
    </citation>
    <scope>NUCLEOTIDE SEQUENCE</scope>
</reference>
<dbReference type="EMBL" id="BMAU01021393">
    <property type="protein sequence ID" value="GFY30534.1"/>
    <property type="molecule type" value="Genomic_DNA"/>
</dbReference>
<dbReference type="Proteomes" id="UP000887159">
    <property type="component" value="Unassembled WGS sequence"/>
</dbReference>
<evidence type="ECO:0000313" key="2">
    <source>
        <dbReference type="Proteomes" id="UP000887159"/>
    </source>
</evidence>
<gene>
    <name evidence="1" type="ORF">TNCV_3522971</name>
</gene>
<keyword evidence="2" id="KW-1185">Reference proteome</keyword>
<protein>
    <submittedName>
        <fullName evidence="1">Uncharacterized protein</fullName>
    </submittedName>
</protein>
<evidence type="ECO:0000313" key="1">
    <source>
        <dbReference type="EMBL" id="GFY30534.1"/>
    </source>
</evidence>
<proteinExistence type="predicted"/>
<dbReference type="AlphaFoldDB" id="A0A8X6W978"/>
<accession>A0A8X6W978</accession>
<name>A0A8X6W978_TRICX</name>
<comment type="caution">
    <text evidence="1">The sequence shown here is derived from an EMBL/GenBank/DDBJ whole genome shotgun (WGS) entry which is preliminary data.</text>
</comment>
<sequence>MAKLEVSVATIIGYNRCTRLGIESEALDVFLGYSSPSGFHILQKLIWCSSGGVWASMGCTFSIGDRSAEQAGQGSNSI</sequence>
<organism evidence="1 2">
    <name type="scientific">Trichonephila clavipes</name>
    <name type="common">Golden silk orbweaver</name>
    <name type="synonym">Nephila clavipes</name>
    <dbReference type="NCBI Taxonomy" id="2585209"/>
    <lineage>
        <taxon>Eukaryota</taxon>
        <taxon>Metazoa</taxon>
        <taxon>Ecdysozoa</taxon>
        <taxon>Arthropoda</taxon>
        <taxon>Chelicerata</taxon>
        <taxon>Arachnida</taxon>
        <taxon>Araneae</taxon>
        <taxon>Araneomorphae</taxon>
        <taxon>Entelegynae</taxon>
        <taxon>Araneoidea</taxon>
        <taxon>Nephilidae</taxon>
        <taxon>Trichonephila</taxon>
    </lineage>
</organism>